<dbReference type="STRING" id="74873.A0A084WIV7"/>
<reference evidence="3 5" key="1">
    <citation type="journal article" date="2014" name="BMC Genomics">
        <title>Genome sequence of Anopheles sinensis provides insight into genetics basis of mosquito competence for malaria parasites.</title>
        <authorList>
            <person name="Zhou D."/>
            <person name="Zhang D."/>
            <person name="Ding G."/>
            <person name="Shi L."/>
            <person name="Hou Q."/>
            <person name="Ye Y."/>
            <person name="Xu Y."/>
            <person name="Zhou H."/>
            <person name="Xiong C."/>
            <person name="Li S."/>
            <person name="Yu J."/>
            <person name="Hong S."/>
            <person name="Yu X."/>
            <person name="Zou P."/>
            <person name="Chen C."/>
            <person name="Chang X."/>
            <person name="Wang W."/>
            <person name="Lv Y."/>
            <person name="Sun Y."/>
            <person name="Ma L."/>
            <person name="Shen B."/>
            <person name="Zhu C."/>
        </authorList>
    </citation>
    <scope>NUCLEOTIDE SEQUENCE [LARGE SCALE GENOMIC DNA]</scope>
</reference>
<reference evidence="4" key="2">
    <citation type="submission" date="2020-05" db="UniProtKB">
        <authorList>
            <consortium name="EnsemblMetazoa"/>
        </authorList>
    </citation>
    <scope>IDENTIFICATION</scope>
</reference>
<dbReference type="GO" id="GO:0005886">
    <property type="term" value="C:plasma membrane"/>
    <property type="evidence" value="ECO:0007669"/>
    <property type="project" value="TreeGrafter"/>
</dbReference>
<keyword evidence="5" id="KW-1185">Reference proteome</keyword>
<dbReference type="Pfam" id="PF06974">
    <property type="entry name" value="WS_DGAT_C"/>
    <property type="match status" value="1"/>
</dbReference>
<evidence type="ECO:0000313" key="3">
    <source>
        <dbReference type="EMBL" id="KFB50151.1"/>
    </source>
</evidence>
<sequence>MAYEGNNFLDWASSHGASIFDSMARNFSSPDSFGPATTTKGGVSNVQIELHRILSTTQLGALSGIVLFLFVKHKVTRWREEHSHLKFPTGTNVRQAAYTFLTFIEFMMLSPFLIAVLMIFYVYRIIVGFILKYRYGNHFKGLLDGADVVWAIEDQNSRGMINILASVHEPFDECTSADGSLSVNLLLMLRKRISARLMHSCRPHPKMLWKRNVELGYYFWSDQSELTIEDYIRFLDNIPLTEGQSCIDEGQLRVLLSTISNRHLPANHTSSWEVLVGRQPLVDQTRKILKYPILFRVHHSLGDGVALMRLLLETIVDKEIPSRWKYLSKLKVMNINYILKNQSTSGQCQQQRNATFLERLSKRAPSYTDLVTKFNAMLRVLWTIYTAPAFFHEVSRRQADTNCMHATEMANEKVVSWIHEEHHETSQWVNIIKRTKRLLPGTRFSDVFLTALSASLAKYFTRLNGNSPKSLTVVLPARIEKESPHLELHNRFSVALQTLPIHAGIQLDDLNRHFTLTKRILAVKRFSDTLRSSSDYMINYWIISKMSSLFPDGILRKILKSAHSTMAISNLPGPQQMARIQGRELNNLCFFIPNLGTTAVGITLLTYGGKIQLGILADRAVIHSEEDAHTILEGVVEEIERMGRLLEEA</sequence>
<dbReference type="InterPro" id="IPR045034">
    <property type="entry name" value="O-acyltransferase_WSD1-like"/>
</dbReference>
<dbReference type="EnsemblMetazoa" id="ASIC018212-RA">
    <property type="protein sequence ID" value="ASIC018212-PA"/>
    <property type="gene ID" value="ASIC018212"/>
</dbReference>
<dbReference type="GO" id="GO:0019432">
    <property type="term" value="P:triglyceride biosynthetic process"/>
    <property type="evidence" value="ECO:0007669"/>
    <property type="project" value="TreeGrafter"/>
</dbReference>
<protein>
    <submittedName>
        <fullName evidence="3">AGAP012391-PA-like protein</fullName>
    </submittedName>
</protein>
<accession>A0A084WIV7</accession>
<keyword evidence="1" id="KW-1133">Transmembrane helix</keyword>
<dbReference type="InterPro" id="IPR009721">
    <property type="entry name" value="O-acyltransferase_WSD1_C"/>
</dbReference>
<dbReference type="EMBL" id="ATLV01023950">
    <property type="status" value="NOT_ANNOTATED_CDS"/>
    <property type="molecule type" value="Genomic_DNA"/>
</dbReference>
<organism evidence="3">
    <name type="scientific">Anopheles sinensis</name>
    <name type="common">Mosquito</name>
    <dbReference type="NCBI Taxonomy" id="74873"/>
    <lineage>
        <taxon>Eukaryota</taxon>
        <taxon>Metazoa</taxon>
        <taxon>Ecdysozoa</taxon>
        <taxon>Arthropoda</taxon>
        <taxon>Hexapoda</taxon>
        <taxon>Insecta</taxon>
        <taxon>Pterygota</taxon>
        <taxon>Neoptera</taxon>
        <taxon>Endopterygota</taxon>
        <taxon>Diptera</taxon>
        <taxon>Nematocera</taxon>
        <taxon>Culicoidea</taxon>
        <taxon>Culicidae</taxon>
        <taxon>Anophelinae</taxon>
        <taxon>Anopheles</taxon>
    </lineage>
</organism>
<keyword evidence="1" id="KW-0812">Transmembrane</keyword>
<dbReference type="OrthoDB" id="619536at2759"/>
<evidence type="ECO:0000313" key="5">
    <source>
        <dbReference type="Proteomes" id="UP000030765"/>
    </source>
</evidence>
<evidence type="ECO:0000259" key="2">
    <source>
        <dbReference type="Pfam" id="PF06974"/>
    </source>
</evidence>
<dbReference type="OMA" id="RGMINIM"/>
<dbReference type="AlphaFoldDB" id="A0A084WIV7"/>
<proteinExistence type="predicted"/>
<dbReference type="EMBL" id="KE525347">
    <property type="protein sequence ID" value="KFB50151.1"/>
    <property type="molecule type" value="Genomic_DNA"/>
</dbReference>
<feature type="transmembrane region" description="Helical" evidence="1">
    <location>
        <begin position="53"/>
        <end position="71"/>
    </location>
</feature>
<gene>
    <name evidence="3" type="ORF">ZHAS_00018212</name>
</gene>
<feature type="domain" description="O-acyltransferase WSD1 C-terminal" evidence="2">
    <location>
        <begin position="490"/>
        <end position="642"/>
    </location>
</feature>
<keyword evidence="1" id="KW-0472">Membrane</keyword>
<dbReference type="PANTHER" id="PTHR31650">
    <property type="entry name" value="O-ACYLTRANSFERASE (WSD1-LIKE) FAMILY PROTEIN"/>
    <property type="match status" value="1"/>
</dbReference>
<dbReference type="PANTHER" id="PTHR31650:SF1">
    <property type="entry name" value="WAX ESTER SYNTHASE_DIACYLGLYCEROL ACYLTRANSFERASE 4-RELATED"/>
    <property type="match status" value="1"/>
</dbReference>
<dbReference type="VEuPathDB" id="VectorBase:ASIC018212"/>
<evidence type="ECO:0000313" key="4">
    <source>
        <dbReference type="EnsemblMetazoa" id="ASIC018212-PA"/>
    </source>
</evidence>
<dbReference type="GO" id="GO:0008374">
    <property type="term" value="F:O-acyltransferase activity"/>
    <property type="evidence" value="ECO:0007669"/>
    <property type="project" value="InterPro"/>
</dbReference>
<feature type="transmembrane region" description="Helical" evidence="1">
    <location>
        <begin position="96"/>
        <end position="123"/>
    </location>
</feature>
<name>A0A084WIV7_ANOSI</name>
<evidence type="ECO:0000256" key="1">
    <source>
        <dbReference type="SAM" id="Phobius"/>
    </source>
</evidence>
<dbReference type="VEuPathDB" id="VectorBase:ASIS001341"/>
<dbReference type="Proteomes" id="UP000030765">
    <property type="component" value="Unassembled WGS sequence"/>
</dbReference>